<dbReference type="Gene3D" id="3.40.50.150">
    <property type="entry name" value="Vaccinia Virus protein VP39"/>
    <property type="match status" value="1"/>
</dbReference>
<dbReference type="SUPFAM" id="SSF53335">
    <property type="entry name" value="S-adenosyl-L-methionine-dependent methyltransferases"/>
    <property type="match status" value="1"/>
</dbReference>
<dbReference type="InterPro" id="IPR029063">
    <property type="entry name" value="SAM-dependent_MTases_sf"/>
</dbReference>
<dbReference type="WBParaSite" id="ACRNAN_scaffold5992.g14909.t1">
    <property type="protein sequence ID" value="ACRNAN_scaffold5992.g14909.t1"/>
    <property type="gene ID" value="ACRNAN_scaffold5992.g14909"/>
</dbReference>
<dbReference type="PANTHER" id="PTHR37909">
    <property type="entry name" value="S-ADENOSYL-L-METHIONINE-DEPENDENT METHYLTRANSFERASES SUPERFAMILY PROTEIN"/>
    <property type="match status" value="1"/>
</dbReference>
<reference evidence="2" key="1">
    <citation type="submission" date="2022-11" db="UniProtKB">
        <authorList>
            <consortium name="WormBaseParasite"/>
        </authorList>
    </citation>
    <scope>IDENTIFICATION</scope>
</reference>
<evidence type="ECO:0000313" key="1">
    <source>
        <dbReference type="Proteomes" id="UP000887540"/>
    </source>
</evidence>
<protein>
    <submittedName>
        <fullName evidence="2">Class I SAM-dependent methyltransferase</fullName>
    </submittedName>
</protein>
<dbReference type="AlphaFoldDB" id="A0A914E855"/>
<organism evidence="1 2">
    <name type="scientific">Acrobeloides nanus</name>
    <dbReference type="NCBI Taxonomy" id="290746"/>
    <lineage>
        <taxon>Eukaryota</taxon>
        <taxon>Metazoa</taxon>
        <taxon>Ecdysozoa</taxon>
        <taxon>Nematoda</taxon>
        <taxon>Chromadorea</taxon>
        <taxon>Rhabditida</taxon>
        <taxon>Tylenchina</taxon>
        <taxon>Cephalobomorpha</taxon>
        <taxon>Cephaloboidea</taxon>
        <taxon>Cephalobidae</taxon>
        <taxon>Acrobeloides</taxon>
    </lineage>
</organism>
<dbReference type="Proteomes" id="UP000887540">
    <property type="component" value="Unplaced"/>
</dbReference>
<dbReference type="PANTHER" id="PTHR37909:SF1">
    <property type="entry name" value="S-ADENOSYL-L-METHIONINE-DEPENDENT METHYLTRANSFERASES SUPERFAMILY PROTEIN"/>
    <property type="match status" value="1"/>
</dbReference>
<name>A0A914E855_9BILA</name>
<proteinExistence type="predicted"/>
<keyword evidence="1" id="KW-1185">Reference proteome</keyword>
<sequence>MNDLLTNVSKDSGDDVIKIIEVGSWKGMSTAEMGEACKTFTNTTGKKCYIISIDTWLGSSEHYESLLLDMKTNEYAINLFMTFLNNIKVKQMENIVFPLRLPSTAAAHVLHCFLIDAHLIFIDADHDYLPCLRDIETFYPLVKKNGILFGDDYWWTGVEKAVNESRDLKGGLVKFWVTGRNWFIKKVEEDSKFFNT</sequence>
<accession>A0A914E855</accession>
<dbReference type="Pfam" id="PF13578">
    <property type="entry name" value="Methyltransf_24"/>
    <property type="match status" value="1"/>
</dbReference>
<evidence type="ECO:0000313" key="2">
    <source>
        <dbReference type="WBParaSite" id="ACRNAN_scaffold5992.g14909.t1"/>
    </source>
</evidence>